<reference evidence="8 9" key="1">
    <citation type="submission" date="2017-09" db="EMBL/GenBank/DDBJ databases">
        <title>Evaluation of Pacific Biosciences Sequencing Technology to Finishing C. thermocellum Genome Sequences.</title>
        <authorList>
            <person name="Brown S."/>
        </authorList>
    </citation>
    <scope>NUCLEOTIDE SEQUENCE [LARGE SCALE GENOMIC DNA]</scope>
    <source>
        <strain evidence="8 9">AD2</strain>
    </source>
</reference>
<gene>
    <name evidence="8" type="ORF">M972_112244</name>
</gene>
<dbReference type="EMBL" id="PDBW01000001">
    <property type="protein sequence ID" value="PFH03433.1"/>
    <property type="molecule type" value="Genomic_DNA"/>
</dbReference>
<proteinExistence type="inferred from homology"/>
<sequence length="287" mass="32196">MRFVKNKHFILLTVTVAILIIIGLSARKNSKINTVSNVVTVALSPFQEFINYLGDRVEGAAKYFQDIEALSQENEALKVRISELEKEVKELSDYREKNKELKEALNIKDQFSDVEFLGANIIAKDMGNWFHTFTIDRGIADGVTVDSAVITKDGLVGRVISTDLFTSKVITIIDEDSTVSARVSKTRDLVFVKGDLQLKNQGLCRLDNIFPDMDIAVGDTIETSGLGGIYPKGIIIGKVKEVRRKTNDLNRYAIIEPAVDFKRLEEVFVLESKNNKDNYEKVGEDNK</sequence>
<dbReference type="Proteomes" id="UP000223596">
    <property type="component" value="Unassembled WGS sequence"/>
</dbReference>
<evidence type="ECO:0000256" key="2">
    <source>
        <dbReference type="ARBA" id="ARBA00013855"/>
    </source>
</evidence>
<dbReference type="InterPro" id="IPR042175">
    <property type="entry name" value="Cell/Rod_MreC_2"/>
</dbReference>
<evidence type="ECO:0000256" key="3">
    <source>
        <dbReference type="ARBA" id="ARBA00022960"/>
    </source>
</evidence>
<evidence type="ECO:0000259" key="7">
    <source>
        <dbReference type="Pfam" id="PF04085"/>
    </source>
</evidence>
<feature type="domain" description="Rod shape-determining protein MreC beta-barrel core" evidence="7">
    <location>
        <begin position="121"/>
        <end position="271"/>
    </location>
</feature>
<evidence type="ECO:0000256" key="4">
    <source>
        <dbReference type="ARBA" id="ARBA00032089"/>
    </source>
</evidence>
<evidence type="ECO:0000256" key="6">
    <source>
        <dbReference type="SAM" id="Coils"/>
    </source>
</evidence>
<comment type="function">
    <text evidence="5">Involved in formation and maintenance of cell shape.</text>
</comment>
<dbReference type="AlphaFoldDB" id="A0AB36THX8"/>
<protein>
    <recommendedName>
        <fullName evidence="2 5">Cell shape-determining protein MreC</fullName>
    </recommendedName>
    <alternativeName>
        <fullName evidence="4 5">Cell shape protein MreC</fullName>
    </alternativeName>
</protein>
<dbReference type="PANTHER" id="PTHR34138:SF1">
    <property type="entry name" value="CELL SHAPE-DETERMINING PROTEIN MREC"/>
    <property type="match status" value="1"/>
</dbReference>
<evidence type="ECO:0000256" key="5">
    <source>
        <dbReference type="PIRNR" id="PIRNR038471"/>
    </source>
</evidence>
<dbReference type="NCBIfam" id="TIGR00219">
    <property type="entry name" value="mreC"/>
    <property type="match status" value="1"/>
</dbReference>
<dbReference type="GeneID" id="35805479"/>
<dbReference type="PIRSF" id="PIRSF038471">
    <property type="entry name" value="MreC"/>
    <property type="match status" value="1"/>
</dbReference>
<dbReference type="InterPro" id="IPR007221">
    <property type="entry name" value="MreC"/>
</dbReference>
<dbReference type="GO" id="GO:0008360">
    <property type="term" value="P:regulation of cell shape"/>
    <property type="evidence" value="ECO:0007669"/>
    <property type="project" value="UniProtKB-KW"/>
</dbReference>
<dbReference type="Gene3D" id="2.40.10.350">
    <property type="entry name" value="Rod shape-determining protein MreC, domain 2"/>
    <property type="match status" value="1"/>
</dbReference>
<comment type="similarity">
    <text evidence="1 5">Belongs to the MreC family.</text>
</comment>
<evidence type="ECO:0000313" key="8">
    <source>
        <dbReference type="EMBL" id="PFH03433.1"/>
    </source>
</evidence>
<evidence type="ECO:0000313" key="9">
    <source>
        <dbReference type="Proteomes" id="UP000223596"/>
    </source>
</evidence>
<dbReference type="RefSeq" id="WP_003512066.1">
    <property type="nucleotide sequence ID" value="NZ_CP013828.1"/>
</dbReference>
<organism evidence="8 9">
    <name type="scientific">Acetivibrio thermocellus AD2</name>
    <dbReference type="NCBI Taxonomy" id="1138384"/>
    <lineage>
        <taxon>Bacteria</taxon>
        <taxon>Bacillati</taxon>
        <taxon>Bacillota</taxon>
        <taxon>Clostridia</taxon>
        <taxon>Eubacteriales</taxon>
        <taxon>Oscillospiraceae</taxon>
        <taxon>Acetivibrio</taxon>
    </lineage>
</organism>
<keyword evidence="6" id="KW-0175">Coiled coil</keyword>
<keyword evidence="3 5" id="KW-0133">Cell shape</keyword>
<comment type="caution">
    <text evidence="8">The sequence shown here is derived from an EMBL/GenBank/DDBJ whole genome shotgun (WGS) entry which is preliminary data.</text>
</comment>
<evidence type="ECO:0000256" key="1">
    <source>
        <dbReference type="ARBA" id="ARBA00009369"/>
    </source>
</evidence>
<accession>A0AB36THX8</accession>
<dbReference type="GO" id="GO:0005886">
    <property type="term" value="C:plasma membrane"/>
    <property type="evidence" value="ECO:0007669"/>
    <property type="project" value="TreeGrafter"/>
</dbReference>
<name>A0AB36THX8_ACETH</name>
<feature type="coiled-coil region" evidence="6">
    <location>
        <begin position="60"/>
        <end position="104"/>
    </location>
</feature>
<dbReference type="InterPro" id="IPR042177">
    <property type="entry name" value="Cell/Rod_1"/>
</dbReference>
<dbReference type="PANTHER" id="PTHR34138">
    <property type="entry name" value="CELL SHAPE-DETERMINING PROTEIN MREC"/>
    <property type="match status" value="1"/>
</dbReference>
<dbReference type="InterPro" id="IPR055342">
    <property type="entry name" value="MreC_beta-barrel_core"/>
</dbReference>
<dbReference type="Pfam" id="PF04085">
    <property type="entry name" value="MreC"/>
    <property type="match status" value="1"/>
</dbReference>
<dbReference type="Gene3D" id="2.40.10.340">
    <property type="entry name" value="Rod shape-determining protein MreC, domain 1"/>
    <property type="match status" value="1"/>
</dbReference>